<organism evidence="6 7">
    <name type="scientific">Halomicronema hongdechloris C2206</name>
    <dbReference type="NCBI Taxonomy" id="1641165"/>
    <lineage>
        <taxon>Bacteria</taxon>
        <taxon>Bacillati</taxon>
        <taxon>Cyanobacteriota</taxon>
        <taxon>Cyanophyceae</taxon>
        <taxon>Nodosilineales</taxon>
        <taxon>Nodosilineaceae</taxon>
        <taxon>Halomicronema</taxon>
    </lineage>
</organism>
<dbReference type="InterPro" id="IPR002698">
    <property type="entry name" value="FTHF_cligase"/>
</dbReference>
<dbReference type="KEGG" id="hhg:XM38_045300"/>
<evidence type="ECO:0000256" key="3">
    <source>
        <dbReference type="ARBA" id="ARBA00022840"/>
    </source>
</evidence>
<evidence type="ECO:0000256" key="2">
    <source>
        <dbReference type="ARBA" id="ARBA00022741"/>
    </source>
</evidence>
<reference evidence="6 7" key="1">
    <citation type="journal article" date="2016" name="Biochim. Biophys. Acta">
        <title>Characterization of red-shifted phycobilisomes isolated from the chlorophyll f-containing cyanobacterium Halomicronema hongdechloris.</title>
        <authorList>
            <person name="Li Y."/>
            <person name="Lin Y."/>
            <person name="Garvey C.J."/>
            <person name="Birch D."/>
            <person name="Corkery R.W."/>
            <person name="Loughlin P.C."/>
            <person name="Scheer H."/>
            <person name="Willows R.D."/>
            <person name="Chen M."/>
        </authorList>
    </citation>
    <scope>NUCLEOTIDE SEQUENCE [LARGE SCALE GENOMIC DNA]</scope>
    <source>
        <strain evidence="6 7">C2206</strain>
    </source>
</reference>
<sequence length="196" mass="22290">MTAESTSQNAIQTAKADLRRRLLNARQAIPPPLWRQKSDRICQHLQSWPYFHQARVVLSYCSIRQEPDLSPLFQHQRPLGLPRCVGREMAWHYWSPTSMPLQRGTYGIPEPHPQLPPVDPALVDLILVPAVACDARGYRLGYGGGYYDRMLSTPPWHTVPTIGIVFEYARLPSLPKNAWDKPLYGVCSESGLFLKD</sequence>
<proteinExistence type="inferred from homology"/>
<dbReference type="GO" id="GO:0030272">
    <property type="term" value="F:5-formyltetrahydrofolate cyclo-ligase activity"/>
    <property type="evidence" value="ECO:0007669"/>
    <property type="project" value="UniProtKB-EC"/>
</dbReference>
<dbReference type="Proteomes" id="UP000191901">
    <property type="component" value="Chromosome"/>
</dbReference>
<keyword evidence="7" id="KW-1185">Reference proteome</keyword>
<feature type="binding site" evidence="4">
    <location>
        <position position="66"/>
    </location>
    <ligand>
        <name>substrate</name>
    </ligand>
</feature>
<protein>
    <recommendedName>
        <fullName evidence="5">5-formyltetrahydrofolate cyclo-ligase</fullName>
        <ecNumber evidence="5">6.3.3.2</ecNumber>
    </recommendedName>
</protein>
<dbReference type="GO" id="GO:0046872">
    <property type="term" value="F:metal ion binding"/>
    <property type="evidence" value="ECO:0007669"/>
    <property type="project" value="UniProtKB-KW"/>
</dbReference>
<keyword evidence="6" id="KW-0436">Ligase</keyword>
<evidence type="ECO:0000313" key="7">
    <source>
        <dbReference type="Proteomes" id="UP000191901"/>
    </source>
</evidence>
<dbReference type="Pfam" id="PF01812">
    <property type="entry name" value="5-FTHF_cyc-lig"/>
    <property type="match status" value="1"/>
</dbReference>
<feature type="binding site" evidence="4">
    <location>
        <begin position="15"/>
        <end position="19"/>
    </location>
    <ligand>
        <name>ATP</name>
        <dbReference type="ChEBI" id="CHEBI:30616"/>
    </ligand>
</feature>
<feature type="binding site" evidence="4">
    <location>
        <begin position="139"/>
        <end position="147"/>
    </location>
    <ligand>
        <name>ATP</name>
        <dbReference type="ChEBI" id="CHEBI:30616"/>
    </ligand>
</feature>
<comment type="cofactor">
    <cofactor evidence="5">
        <name>Mg(2+)</name>
        <dbReference type="ChEBI" id="CHEBI:18420"/>
    </cofactor>
</comment>
<evidence type="ECO:0000256" key="5">
    <source>
        <dbReference type="RuleBase" id="RU361279"/>
    </source>
</evidence>
<keyword evidence="3 4" id="KW-0067">ATP-binding</keyword>
<dbReference type="AlphaFoldDB" id="A0A1Z3HTA3"/>
<keyword evidence="5" id="KW-0479">Metal-binding</keyword>
<comment type="catalytic activity">
    <reaction evidence="5">
        <text>(6S)-5-formyl-5,6,7,8-tetrahydrofolate + ATP = (6R)-5,10-methenyltetrahydrofolate + ADP + phosphate</text>
        <dbReference type="Rhea" id="RHEA:10488"/>
        <dbReference type="ChEBI" id="CHEBI:30616"/>
        <dbReference type="ChEBI" id="CHEBI:43474"/>
        <dbReference type="ChEBI" id="CHEBI:57455"/>
        <dbReference type="ChEBI" id="CHEBI:57457"/>
        <dbReference type="ChEBI" id="CHEBI:456216"/>
        <dbReference type="EC" id="6.3.3.2"/>
    </reaction>
</comment>
<dbReference type="InterPro" id="IPR037171">
    <property type="entry name" value="NagB/RpiA_transferase-like"/>
</dbReference>
<dbReference type="GO" id="GO:0009396">
    <property type="term" value="P:folic acid-containing compound biosynthetic process"/>
    <property type="evidence" value="ECO:0007669"/>
    <property type="project" value="TreeGrafter"/>
</dbReference>
<dbReference type="PANTHER" id="PTHR23407">
    <property type="entry name" value="ATPASE INHIBITOR/5-FORMYLTETRAHYDROFOLATE CYCLO-LIGASE"/>
    <property type="match status" value="1"/>
</dbReference>
<dbReference type="STRING" id="1641165.XM38_24795"/>
<dbReference type="EC" id="6.3.3.2" evidence="5"/>
<comment type="similarity">
    <text evidence="1 5">Belongs to the 5-formyltetrahydrofolate cyclo-ligase family.</text>
</comment>
<gene>
    <name evidence="6" type="ORF">XM38_045300</name>
</gene>
<accession>A0A1Z3HTA3</accession>
<dbReference type="SUPFAM" id="SSF100950">
    <property type="entry name" value="NagB/RpiA/CoA transferase-like"/>
    <property type="match status" value="1"/>
</dbReference>
<dbReference type="OrthoDB" id="9801938at2"/>
<evidence type="ECO:0000256" key="4">
    <source>
        <dbReference type="PIRSR" id="PIRSR006806-1"/>
    </source>
</evidence>
<dbReference type="GO" id="GO:0005524">
    <property type="term" value="F:ATP binding"/>
    <property type="evidence" value="ECO:0007669"/>
    <property type="project" value="UniProtKB-KW"/>
</dbReference>
<dbReference type="Gene3D" id="3.40.50.10420">
    <property type="entry name" value="NagB/RpiA/CoA transferase-like"/>
    <property type="match status" value="1"/>
</dbReference>
<name>A0A1Z3HTA3_9CYAN</name>
<dbReference type="PIRSF" id="PIRSF006806">
    <property type="entry name" value="FTHF_cligase"/>
    <property type="match status" value="1"/>
</dbReference>
<dbReference type="PANTHER" id="PTHR23407:SF1">
    <property type="entry name" value="5-FORMYLTETRAHYDROFOLATE CYCLO-LIGASE"/>
    <property type="match status" value="1"/>
</dbReference>
<dbReference type="InterPro" id="IPR024185">
    <property type="entry name" value="FTHF_cligase-like_sf"/>
</dbReference>
<evidence type="ECO:0000256" key="1">
    <source>
        <dbReference type="ARBA" id="ARBA00010638"/>
    </source>
</evidence>
<dbReference type="NCBIfam" id="TIGR02727">
    <property type="entry name" value="MTHFS_bact"/>
    <property type="match status" value="1"/>
</dbReference>
<keyword evidence="5" id="KW-0460">Magnesium</keyword>
<dbReference type="RefSeq" id="WP_080813597.1">
    <property type="nucleotide sequence ID" value="NZ_CP021983.2"/>
</dbReference>
<keyword evidence="2 4" id="KW-0547">Nucleotide-binding</keyword>
<evidence type="ECO:0000313" key="6">
    <source>
        <dbReference type="EMBL" id="ASC73561.1"/>
    </source>
</evidence>
<dbReference type="EMBL" id="CP021983">
    <property type="protein sequence ID" value="ASC73561.1"/>
    <property type="molecule type" value="Genomic_DNA"/>
</dbReference>
<dbReference type="GO" id="GO:0035999">
    <property type="term" value="P:tetrahydrofolate interconversion"/>
    <property type="evidence" value="ECO:0007669"/>
    <property type="project" value="TreeGrafter"/>
</dbReference>